<feature type="compositionally biased region" description="Basic and acidic residues" evidence="4">
    <location>
        <begin position="11"/>
        <end position="22"/>
    </location>
</feature>
<keyword evidence="6" id="KW-1185">Reference proteome</keyword>
<protein>
    <submittedName>
        <fullName evidence="5">Uncharacterized protein</fullName>
    </submittedName>
</protein>
<dbReference type="AlphaFoldDB" id="A0ABD3RFY4"/>
<evidence type="ECO:0000256" key="4">
    <source>
        <dbReference type="SAM" id="MobiDB-lite"/>
    </source>
</evidence>
<keyword evidence="3" id="KW-0539">Nucleus</keyword>
<name>A0ABD3RFY4_9STRA</name>
<evidence type="ECO:0000313" key="5">
    <source>
        <dbReference type="EMBL" id="KAL3811944.1"/>
    </source>
</evidence>
<evidence type="ECO:0000313" key="6">
    <source>
        <dbReference type="Proteomes" id="UP001530377"/>
    </source>
</evidence>
<dbReference type="GO" id="GO:0005634">
    <property type="term" value="C:nucleus"/>
    <property type="evidence" value="ECO:0007669"/>
    <property type="project" value="UniProtKB-SubCell"/>
</dbReference>
<gene>
    <name evidence="5" type="ORF">ACHAXA_007224</name>
</gene>
<dbReference type="PANTHER" id="PTHR23188">
    <property type="entry name" value="RNA POLYMERASE II-ASSOCIATED FACTOR 1 HOMOLOG"/>
    <property type="match status" value="1"/>
</dbReference>
<dbReference type="EMBL" id="JALLPB020000225">
    <property type="protein sequence ID" value="KAL3811944.1"/>
    <property type="molecule type" value="Genomic_DNA"/>
</dbReference>
<comment type="subcellular location">
    <subcellularLocation>
        <location evidence="1">Nucleus</location>
    </subcellularLocation>
</comment>
<feature type="region of interest" description="Disordered" evidence="4">
    <location>
        <begin position="1"/>
        <end position="100"/>
    </location>
</feature>
<reference evidence="5 6" key="1">
    <citation type="submission" date="2024-10" db="EMBL/GenBank/DDBJ databases">
        <title>Updated reference genomes for cyclostephanoid diatoms.</title>
        <authorList>
            <person name="Roberts W.R."/>
            <person name="Alverson A.J."/>
        </authorList>
    </citation>
    <scope>NUCLEOTIDE SEQUENCE [LARGE SCALE GENOMIC DNA]</scope>
    <source>
        <strain evidence="5 6">AJA228-03</strain>
    </source>
</reference>
<evidence type="ECO:0000256" key="3">
    <source>
        <dbReference type="ARBA" id="ARBA00023242"/>
    </source>
</evidence>
<proteinExistence type="inferred from homology"/>
<accession>A0ABD3RFY4</accession>
<sequence>MNNDDDQIAIDDERHRREEAERRAKRHRIREDREAAGKARVEKEKERKRREHAARILGAQQRTKPPPPPPPRSTSSSSRRGGGGGSSSGTAGGGGGGGSSIFQSLFAERAEGFFVDLRFRNAPPRPPVGPTFVGSGLEGELTKKWTRYKARNAVESRYAWRVHPGDHLRELVSRLATSAMDIEGCYNNMSNKDAPSGVGGAVVASSAVETLSPEDEALIEWKGSSGDTSADMLQKERDRARAAARAAIARGYGAIQTPAKGASGEAGGSAIVGADGKKFKLKKNHLQSRILDERTPNFMKKTTYLTNDATSVHRFTSLATAQVQRARDVDLAVEEIRNRYAGSDVIEGGFVEANKLGILPMGSVGGGEGGNGRTHPTRKDLYPVWDLPLLPDVRTWGHTFTHVVLDNPPRTAVAGNRGAKRSSTASSGSDDVFSGVCRLDRAIVADVAKQAHNARMECTVWVPTTSSSGPVNKKSRQSVELHEAIQRYDLDVVPLRDPSAPPVHFVFTIDPSPEGRGYVGYHPIGSRVQLSMGRPVVVHDGSNVRRRGLNDEERRAFEMRTAEVHVDLAEKHGLIDEENA</sequence>
<evidence type="ECO:0000256" key="2">
    <source>
        <dbReference type="ARBA" id="ARBA00007560"/>
    </source>
</evidence>
<dbReference type="PANTHER" id="PTHR23188:SF12">
    <property type="entry name" value="RNA POLYMERASE II-ASSOCIATED FACTOR 1 HOMOLOG"/>
    <property type="match status" value="1"/>
</dbReference>
<feature type="compositionally biased region" description="Basic and acidic residues" evidence="4">
    <location>
        <begin position="29"/>
        <end position="45"/>
    </location>
</feature>
<dbReference type="Pfam" id="PF03985">
    <property type="entry name" value="Paf1"/>
    <property type="match status" value="1"/>
</dbReference>
<dbReference type="Proteomes" id="UP001530377">
    <property type="component" value="Unassembled WGS sequence"/>
</dbReference>
<feature type="compositionally biased region" description="Acidic residues" evidence="4">
    <location>
        <begin position="1"/>
        <end position="10"/>
    </location>
</feature>
<dbReference type="InterPro" id="IPR007133">
    <property type="entry name" value="RNA_pol_II-assoc_Paf1"/>
</dbReference>
<comment type="similarity">
    <text evidence="2">Belongs to the PAF1 family.</text>
</comment>
<feature type="compositionally biased region" description="Gly residues" evidence="4">
    <location>
        <begin position="80"/>
        <end position="99"/>
    </location>
</feature>
<evidence type="ECO:0000256" key="1">
    <source>
        <dbReference type="ARBA" id="ARBA00004123"/>
    </source>
</evidence>
<organism evidence="5 6">
    <name type="scientific">Cyclostephanos tholiformis</name>
    <dbReference type="NCBI Taxonomy" id="382380"/>
    <lineage>
        <taxon>Eukaryota</taxon>
        <taxon>Sar</taxon>
        <taxon>Stramenopiles</taxon>
        <taxon>Ochrophyta</taxon>
        <taxon>Bacillariophyta</taxon>
        <taxon>Coscinodiscophyceae</taxon>
        <taxon>Thalassiosirophycidae</taxon>
        <taxon>Stephanodiscales</taxon>
        <taxon>Stephanodiscaceae</taxon>
        <taxon>Cyclostephanos</taxon>
    </lineage>
</organism>
<comment type="caution">
    <text evidence="5">The sequence shown here is derived from an EMBL/GenBank/DDBJ whole genome shotgun (WGS) entry which is preliminary data.</text>
</comment>